<feature type="region of interest" description="Disordered" evidence="2">
    <location>
        <begin position="100"/>
        <end position="133"/>
    </location>
</feature>
<protein>
    <submittedName>
        <fullName evidence="3">Uncharacterized protein</fullName>
    </submittedName>
</protein>
<dbReference type="PANTHER" id="PTHR31126">
    <property type="entry name" value="TYROSINE-PROTEIN PHOSPHATASE"/>
    <property type="match status" value="1"/>
</dbReference>
<dbReference type="InterPro" id="IPR029021">
    <property type="entry name" value="Prot-tyrosine_phosphatase-like"/>
</dbReference>
<comment type="caution">
    <text evidence="3">The sequence shown here is derived from an EMBL/GenBank/DDBJ whole genome shotgun (WGS) entry which is preliminary data.</text>
</comment>
<dbReference type="AlphaFoldDB" id="A0AAN7GNZ0"/>
<reference evidence="3 4" key="1">
    <citation type="journal article" date="2023" name="Hortic Res">
        <title>Pangenome of water caltrop reveals structural variations and asymmetric subgenome divergence after allopolyploidization.</title>
        <authorList>
            <person name="Zhang X."/>
            <person name="Chen Y."/>
            <person name="Wang L."/>
            <person name="Yuan Y."/>
            <person name="Fang M."/>
            <person name="Shi L."/>
            <person name="Lu R."/>
            <person name="Comes H.P."/>
            <person name="Ma Y."/>
            <person name="Chen Y."/>
            <person name="Huang G."/>
            <person name="Zhou Y."/>
            <person name="Zheng Z."/>
            <person name="Qiu Y."/>
        </authorList>
    </citation>
    <scope>NUCLEOTIDE SEQUENCE [LARGE SCALE GENOMIC DNA]</scope>
    <source>
        <tissue evidence="3">Roots</tissue>
    </source>
</reference>
<proteinExistence type="predicted"/>
<keyword evidence="4" id="KW-1185">Reference proteome</keyword>
<name>A0AAN7GNZ0_9MYRT</name>
<gene>
    <name evidence="3" type="ORF">SAY87_010075</name>
</gene>
<dbReference type="Gene3D" id="3.90.190.10">
    <property type="entry name" value="Protein tyrosine phosphatase superfamily"/>
    <property type="match status" value="1"/>
</dbReference>
<evidence type="ECO:0000313" key="4">
    <source>
        <dbReference type="Proteomes" id="UP001345219"/>
    </source>
</evidence>
<dbReference type="InterPro" id="IPR004861">
    <property type="entry name" value="Siw14-like"/>
</dbReference>
<evidence type="ECO:0000256" key="1">
    <source>
        <dbReference type="ARBA" id="ARBA00022801"/>
    </source>
</evidence>
<keyword evidence="1" id="KW-0378">Hydrolase</keyword>
<sequence>MHGSLGLDIRFCIVSSRYLCPEPYPEENLKNLESRNIRLFQFGIEGKTTRCLVGCSRKLQNWCLSSALEEYRCLAGAKSRVADLGFIESDVKSMQDARHPKIPFDESNLNDLHASFPSDTSKSRPGVRGSLKK</sequence>
<dbReference type="PANTHER" id="PTHR31126:SF46">
    <property type="entry name" value="TYROSINE-PROTEIN PHOSPHATASE DSP5"/>
    <property type="match status" value="1"/>
</dbReference>
<evidence type="ECO:0000256" key="2">
    <source>
        <dbReference type="SAM" id="MobiDB-lite"/>
    </source>
</evidence>
<accession>A0AAN7GNZ0</accession>
<dbReference type="GO" id="GO:0016791">
    <property type="term" value="F:phosphatase activity"/>
    <property type="evidence" value="ECO:0007669"/>
    <property type="project" value="InterPro"/>
</dbReference>
<dbReference type="EMBL" id="JAXIOK010000022">
    <property type="protein sequence ID" value="KAK4743763.1"/>
    <property type="molecule type" value="Genomic_DNA"/>
</dbReference>
<evidence type="ECO:0000313" key="3">
    <source>
        <dbReference type="EMBL" id="KAK4743763.1"/>
    </source>
</evidence>
<organism evidence="3 4">
    <name type="scientific">Trapa incisa</name>
    <dbReference type="NCBI Taxonomy" id="236973"/>
    <lineage>
        <taxon>Eukaryota</taxon>
        <taxon>Viridiplantae</taxon>
        <taxon>Streptophyta</taxon>
        <taxon>Embryophyta</taxon>
        <taxon>Tracheophyta</taxon>
        <taxon>Spermatophyta</taxon>
        <taxon>Magnoliopsida</taxon>
        <taxon>eudicotyledons</taxon>
        <taxon>Gunneridae</taxon>
        <taxon>Pentapetalae</taxon>
        <taxon>rosids</taxon>
        <taxon>malvids</taxon>
        <taxon>Myrtales</taxon>
        <taxon>Lythraceae</taxon>
        <taxon>Trapa</taxon>
    </lineage>
</organism>
<dbReference type="Pfam" id="PF03162">
    <property type="entry name" value="Y_phosphatase2"/>
    <property type="match status" value="1"/>
</dbReference>
<dbReference type="GO" id="GO:0005737">
    <property type="term" value="C:cytoplasm"/>
    <property type="evidence" value="ECO:0007669"/>
    <property type="project" value="TreeGrafter"/>
</dbReference>
<dbReference type="InterPro" id="IPR020428">
    <property type="entry name" value="PFA-DSPs"/>
</dbReference>
<dbReference type="PRINTS" id="PR01911">
    <property type="entry name" value="PFDSPHPHTASE"/>
</dbReference>
<dbReference type="Proteomes" id="UP001345219">
    <property type="component" value="Chromosome 9"/>
</dbReference>